<name>A0A0E4BPX6_9BRAD</name>
<evidence type="ECO:0000313" key="2">
    <source>
        <dbReference type="Proteomes" id="UP000063308"/>
    </source>
</evidence>
<proteinExistence type="predicted"/>
<dbReference type="EMBL" id="AP014685">
    <property type="protein sequence ID" value="BAR57708.1"/>
    <property type="molecule type" value="Genomic_DNA"/>
</dbReference>
<accession>A0A0E4BPX6</accession>
<evidence type="ECO:0000313" key="1">
    <source>
        <dbReference type="EMBL" id="BAR57708.1"/>
    </source>
</evidence>
<reference evidence="1 2" key="1">
    <citation type="submission" date="2014-11" db="EMBL/GenBank/DDBJ databases">
        <title>Symbiosis island explosion on the genome of extra-slow-growing strains of soybean bradyrhizobia with massive insertion sequences.</title>
        <authorList>
            <person name="Iida T."/>
            <person name="Minamisawa K."/>
        </authorList>
    </citation>
    <scope>NUCLEOTIDE SEQUENCE [LARGE SCALE GENOMIC DNA]</scope>
    <source>
        <strain evidence="1 2">NK6</strain>
    </source>
</reference>
<gene>
    <name evidence="1" type="ORF">NK6_4541</name>
</gene>
<protein>
    <submittedName>
        <fullName evidence="1">Uncharacterized protein</fullName>
    </submittedName>
</protein>
<dbReference type="AlphaFoldDB" id="A0A0E4BPX6"/>
<sequence>MMVRIMRHMPMYSHVSAGETQSSHIEKLKMILTFHRASNDECGRSFLPK</sequence>
<dbReference type="Proteomes" id="UP000063308">
    <property type="component" value="Chromosome"/>
</dbReference>
<organism evidence="1 2">
    <name type="scientific">Bradyrhizobium diazoefficiens</name>
    <dbReference type="NCBI Taxonomy" id="1355477"/>
    <lineage>
        <taxon>Bacteria</taxon>
        <taxon>Pseudomonadati</taxon>
        <taxon>Pseudomonadota</taxon>
        <taxon>Alphaproteobacteria</taxon>
        <taxon>Hyphomicrobiales</taxon>
        <taxon>Nitrobacteraceae</taxon>
        <taxon>Bradyrhizobium</taxon>
    </lineage>
</organism>